<evidence type="ECO:0000256" key="1">
    <source>
        <dbReference type="SAM" id="Phobius"/>
    </source>
</evidence>
<dbReference type="RefSeq" id="WP_055062254.1">
    <property type="nucleotide sequence ID" value="NZ_CVRQ01000025.1"/>
</dbReference>
<gene>
    <name evidence="2" type="ORF">T1815_22361</name>
</gene>
<evidence type="ECO:0000313" key="2">
    <source>
        <dbReference type="EMBL" id="CRL40085.1"/>
    </source>
</evidence>
<proteinExistence type="predicted"/>
<keyword evidence="1" id="KW-0812">Transmembrane</keyword>
<organism evidence="2 3">
    <name type="scientific">Agathobacter rectalis</name>
    <dbReference type="NCBI Taxonomy" id="39491"/>
    <lineage>
        <taxon>Bacteria</taxon>
        <taxon>Bacillati</taxon>
        <taxon>Bacillota</taxon>
        <taxon>Clostridia</taxon>
        <taxon>Lachnospirales</taxon>
        <taxon>Lachnospiraceae</taxon>
        <taxon>Agathobacter</taxon>
    </lineage>
</organism>
<sequence>MKDISNSVDDKLKIYASSQKVNIPDSYNLMVENCVDRCLKENVPAKYKIHKTVAVAVVAAIVLAGTGGVYAAKNYIFDIMNSISDTEKENYVSQVNKAAVDADSYSRELTDDEINRFKELQRDYENSGKFPKNKLKSIDSPDKADSDKVCFEENTSTFYLPEKLTDEDILEIIDFCYSRDYSLSQDNKNELSKQNVEENISEQDAVNIAKETVARVYGIDIHNVDVDVEHDMSNGSDGTFSSEYVYITDKSSGIEYSAAVDMQSVTVYYVEKNLAEYSSSSELENKPLYEQKAVEAENIAEKFMNYNEGWSKKEIEYAINSEKMLRKGIIDFYFTTKDGNVCKVSYSQSEDTFYSICVIDEKVCEAMRASYEEASQEQGNAVIKTIIK</sequence>
<name>A0A0M6WR01_9FIRM</name>
<protein>
    <submittedName>
        <fullName evidence="2">Uncharacterized protein</fullName>
    </submittedName>
</protein>
<reference evidence="3" key="1">
    <citation type="submission" date="2015-05" db="EMBL/GenBank/DDBJ databases">
        <authorList>
            <consortium name="Pathogen Informatics"/>
        </authorList>
    </citation>
    <scope>NUCLEOTIDE SEQUENCE [LARGE SCALE GENOMIC DNA]</scope>
    <source>
        <strain evidence="3">T1-815</strain>
    </source>
</reference>
<keyword evidence="1" id="KW-1133">Transmembrane helix</keyword>
<keyword evidence="3" id="KW-1185">Reference proteome</keyword>
<evidence type="ECO:0000313" key="3">
    <source>
        <dbReference type="Proteomes" id="UP000049472"/>
    </source>
</evidence>
<dbReference type="AlphaFoldDB" id="A0A0M6WR01"/>
<feature type="transmembrane region" description="Helical" evidence="1">
    <location>
        <begin position="53"/>
        <end position="72"/>
    </location>
</feature>
<accession>A0A0M6WR01</accession>
<keyword evidence="1" id="KW-0472">Membrane</keyword>
<dbReference type="Proteomes" id="UP000049472">
    <property type="component" value="Unassembled WGS sequence"/>
</dbReference>
<dbReference type="EMBL" id="CVRQ01000025">
    <property type="protein sequence ID" value="CRL40085.1"/>
    <property type="molecule type" value="Genomic_DNA"/>
</dbReference>